<organism evidence="10 11">
    <name type="scientific">Ceratosolen solmsi marchali</name>
    <dbReference type="NCBI Taxonomy" id="326594"/>
    <lineage>
        <taxon>Eukaryota</taxon>
        <taxon>Metazoa</taxon>
        <taxon>Ecdysozoa</taxon>
        <taxon>Arthropoda</taxon>
        <taxon>Hexapoda</taxon>
        <taxon>Insecta</taxon>
        <taxon>Pterygota</taxon>
        <taxon>Neoptera</taxon>
        <taxon>Endopterygota</taxon>
        <taxon>Hymenoptera</taxon>
        <taxon>Apocrita</taxon>
        <taxon>Proctotrupomorpha</taxon>
        <taxon>Chalcidoidea</taxon>
        <taxon>Agaonidae</taxon>
        <taxon>Agaoninae</taxon>
        <taxon>Ceratosolen</taxon>
    </lineage>
</organism>
<dbReference type="InterPro" id="IPR001680">
    <property type="entry name" value="WD40_rpt"/>
</dbReference>
<evidence type="ECO:0000259" key="7">
    <source>
        <dbReference type="Pfam" id="PF12341"/>
    </source>
</evidence>
<protein>
    <submittedName>
        <fullName evidence="11">WD repeat and HMG-box DNA-binding protein 1</fullName>
    </submittedName>
</protein>
<evidence type="ECO:0000256" key="6">
    <source>
        <dbReference type="SAM" id="MobiDB-lite"/>
    </source>
</evidence>
<evidence type="ECO:0000256" key="4">
    <source>
        <dbReference type="ARBA" id="ARBA00023242"/>
    </source>
</evidence>
<dbReference type="Proteomes" id="UP000695007">
    <property type="component" value="Unplaced"/>
</dbReference>
<proteinExistence type="predicted"/>
<keyword evidence="2 5" id="KW-0853">WD repeat</keyword>
<dbReference type="CTD" id="36551"/>
<feature type="region of interest" description="Disordered" evidence="6">
    <location>
        <begin position="796"/>
        <end position="822"/>
    </location>
</feature>
<sequence length="935" mass="103323">MPLIKKPMRYAHPEGHTDVCYFTGEKGGFVTCGTDGDVRTWINLMDDDPAASCISEQATVVISKKNKLYVGNDNNSVQILSHPDLEKEGIVTRFAATVSALSTTKNSKLIVSGSCDMRIQVTNINTSESFELNGHEAPILGLSLDPKEEFIASSSGDGTIKIWSIKDKKLVHTLNNVVPKSNSFFTAKVYAIPSFHSKSGKYLAYPHGKEIVIVERLVWKEMFKLRATEIKNDLSICKFSACGNLIAASSIYGEIAVWEIESKILVGYVDHQQNAKITSLVWNPNESNEIAFCDALGQLSCIEVQVTKDKSLEDLLAEPVTNGYVPDNDLMLNINNDSDDDNDISLNKIKASILKDDEQSLSDVSEKTYEEKQVLPKINLQEPFQPGSSPTHLLSRYMVWNDVGIIMCFTSEDGNDSNIEVNFHDVMVHHSMHINNYLHHTMAALSAEALILATPACDDDSSKIVVIVLQGWGSGNKEWNMDLPDGEEAHAVAAGKNFVAVATSARTLRIFMVGGTQREVIALPGPVVAMNGYGNNLAVVYHSSIGAFGDQNLSLLWIRLCGPNLKSNTLQVPLSPASNLMWVGFSDLVSPVVVDAEGIINIFDKKASLWRVACNTNRQNKGKFDNYFIVGISELNRNVRCILCKGSHYPLTTPRPIVAEIPLIIPLCDPNSEKSEKEAKVWQFGSNPIDEKEAVLALIAAACRNNVEFRAIELCDQIASQKVIELAIKYAGRINRVALANKLESIADTKEPDEVVQATETQEDLFNDRIDNLEDEDPLIAPVSQASHVEVKPLTPSQTFGRRSNPFLKKGNTPTSKGLSGLDKVEEQPKPVVPALVHLPKSKKPKVPQKESFVSWFQKNKQKLDEEFSDVDANQLMKTAYSRFKETINATTNNKPEDEEVNKKRKLCVEEENDSDNNQPKRSASSKLAAFARDS</sequence>
<dbReference type="GO" id="GO:0003682">
    <property type="term" value="F:chromatin binding"/>
    <property type="evidence" value="ECO:0007669"/>
    <property type="project" value="TreeGrafter"/>
</dbReference>
<evidence type="ECO:0000256" key="2">
    <source>
        <dbReference type="ARBA" id="ARBA00022574"/>
    </source>
</evidence>
<keyword evidence="4" id="KW-0539">Nucleus</keyword>
<dbReference type="GO" id="GO:0000278">
    <property type="term" value="P:mitotic cell cycle"/>
    <property type="evidence" value="ECO:0007669"/>
    <property type="project" value="TreeGrafter"/>
</dbReference>
<feature type="domain" description="WDHD1/CFT4 second beta-propeller" evidence="7">
    <location>
        <begin position="382"/>
        <end position="667"/>
    </location>
</feature>
<accession>A0AAJ7DV63</accession>
<evidence type="ECO:0000313" key="10">
    <source>
        <dbReference type="Proteomes" id="UP000695007"/>
    </source>
</evidence>
<dbReference type="SMART" id="SM00320">
    <property type="entry name" value="WD40"/>
    <property type="match status" value="5"/>
</dbReference>
<dbReference type="InterPro" id="IPR036322">
    <property type="entry name" value="WD40_repeat_dom_sf"/>
</dbReference>
<dbReference type="GeneID" id="105361970"/>
<evidence type="ECO:0000259" key="8">
    <source>
        <dbReference type="Pfam" id="PF20946"/>
    </source>
</evidence>
<evidence type="ECO:0000313" key="11">
    <source>
        <dbReference type="RefSeq" id="XP_011497595.1"/>
    </source>
</evidence>
<dbReference type="GO" id="GO:0003677">
    <property type="term" value="F:DNA binding"/>
    <property type="evidence" value="ECO:0007669"/>
    <property type="project" value="UniProtKB-KW"/>
</dbReference>
<comment type="subcellular location">
    <subcellularLocation>
        <location evidence="1">Nucleus</location>
    </subcellularLocation>
</comment>
<evidence type="ECO:0000256" key="5">
    <source>
        <dbReference type="PROSITE-ProRule" id="PRU00221"/>
    </source>
</evidence>
<dbReference type="GO" id="GO:0006281">
    <property type="term" value="P:DNA repair"/>
    <property type="evidence" value="ECO:0007669"/>
    <property type="project" value="TreeGrafter"/>
</dbReference>
<dbReference type="KEGG" id="csol:105361970"/>
<gene>
    <name evidence="11" type="primary">LOC105361970</name>
</gene>
<dbReference type="InterPro" id="IPR022100">
    <property type="entry name" value="WDHD1/CFT4_beta-prop_2nd"/>
</dbReference>
<feature type="region of interest" description="Disordered" evidence="6">
    <location>
        <begin position="887"/>
        <end position="935"/>
    </location>
</feature>
<dbReference type="GO" id="GO:0043596">
    <property type="term" value="C:nuclear replication fork"/>
    <property type="evidence" value="ECO:0007669"/>
    <property type="project" value="TreeGrafter"/>
</dbReference>
<dbReference type="PANTHER" id="PTHR19932:SF10">
    <property type="entry name" value="WD REPEAT AND HMG-BOX DNA-BINDING PROTEIN 1"/>
    <property type="match status" value="1"/>
</dbReference>
<keyword evidence="3" id="KW-0677">Repeat</keyword>
<evidence type="ECO:0000259" key="9">
    <source>
        <dbReference type="Pfam" id="PF24817"/>
    </source>
</evidence>
<dbReference type="GO" id="GO:0006261">
    <property type="term" value="P:DNA-templated DNA replication"/>
    <property type="evidence" value="ECO:0007669"/>
    <property type="project" value="TreeGrafter"/>
</dbReference>
<dbReference type="PROSITE" id="PS50294">
    <property type="entry name" value="WD_REPEATS_REGION"/>
    <property type="match status" value="1"/>
</dbReference>
<dbReference type="InterPro" id="IPR048591">
    <property type="entry name" value="WDHD1/CFT4_hel"/>
</dbReference>
<reference evidence="11" key="1">
    <citation type="submission" date="2025-08" db="UniProtKB">
        <authorList>
            <consortium name="RefSeq"/>
        </authorList>
    </citation>
    <scope>IDENTIFICATION</scope>
</reference>
<feature type="compositionally biased region" description="Polar residues" evidence="6">
    <location>
        <begin position="916"/>
        <end position="926"/>
    </location>
</feature>
<dbReference type="AlphaFoldDB" id="A0AAJ7DV63"/>
<keyword evidence="11" id="KW-0238">DNA-binding</keyword>
<dbReference type="PROSITE" id="PS50082">
    <property type="entry name" value="WD_REPEATS_2"/>
    <property type="match status" value="1"/>
</dbReference>
<dbReference type="InterPro" id="IPR057646">
    <property type="entry name" value="WD40_WDHD1_1st"/>
</dbReference>
<name>A0AAJ7DV63_9HYME</name>
<evidence type="ECO:0000256" key="3">
    <source>
        <dbReference type="ARBA" id="ARBA00022737"/>
    </source>
</evidence>
<feature type="domain" description="WDHD1/CFT4 helical bundle" evidence="8">
    <location>
        <begin position="690"/>
        <end position="750"/>
    </location>
</feature>
<dbReference type="Gene3D" id="2.130.10.10">
    <property type="entry name" value="YVTN repeat-like/Quinoprotein amine dehydrogenase"/>
    <property type="match status" value="2"/>
</dbReference>
<dbReference type="SUPFAM" id="SSF50978">
    <property type="entry name" value="WD40 repeat-like"/>
    <property type="match status" value="1"/>
</dbReference>
<dbReference type="Pfam" id="PF24817">
    <property type="entry name" value="WD40_WDHD1_1st"/>
    <property type="match status" value="1"/>
</dbReference>
<feature type="domain" description="WDHD1 first WD40" evidence="9">
    <location>
        <begin position="9"/>
        <end position="300"/>
    </location>
</feature>
<dbReference type="Pfam" id="PF12341">
    <property type="entry name" value="Mcl1_mid"/>
    <property type="match status" value="1"/>
</dbReference>
<dbReference type="PANTHER" id="PTHR19932">
    <property type="entry name" value="WD REPEAT AND HMG-BOX DNA BINDING PROTEIN"/>
    <property type="match status" value="1"/>
</dbReference>
<evidence type="ECO:0000256" key="1">
    <source>
        <dbReference type="ARBA" id="ARBA00004123"/>
    </source>
</evidence>
<dbReference type="InterPro" id="IPR015943">
    <property type="entry name" value="WD40/YVTN_repeat-like_dom_sf"/>
</dbReference>
<dbReference type="RefSeq" id="XP_011497595.1">
    <property type="nucleotide sequence ID" value="XM_011499293.1"/>
</dbReference>
<keyword evidence="10" id="KW-1185">Reference proteome</keyword>
<dbReference type="Pfam" id="PF20946">
    <property type="entry name" value="Ctf4_C"/>
    <property type="match status" value="1"/>
</dbReference>
<feature type="repeat" description="WD" evidence="5">
    <location>
        <begin position="132"/>
        <end position="173"/>
    </location>
</feature>